<dbReference type="EMBL" id="AGNK02004542">
    <property type="status" value="NOT_ANNOTATED_CDS"/>
    <property type="molecule type" value="Genomic_DNA"/>
</dbReference>
<evidence type="ECO:0000313" key="2">
    <source>
        <dbReference type="Proteomes" id="UP000004995"/>
    </source>
</evidence>
<name>K3YAW4_SETIT</name>
<protein>
    <submittedName>
        <fullName evidence="1">Uncharacterized protein</fullName>
    </submittedName>
</protein>
<proteinExistence type="predicted"/>
<dbReference type="Proteomes" id="UP000004995">
    <property type="component" value="Unassembled WGS sequence"/>
</dbReference>
<dbReference type="Gramene" id="KQK99429">
    <property type="protein sequence ID" value="KQK99429"/>
    <property type="gene ID" value="SETIT_011356mg"/>
</dbReference>
<accession>K3YAW4</accession>
<dbReference type="EnsemblPlants" id="KQK99429">
    <property type="protein sequence ID" value="KQK99429"/>
    <property type="gene ID" value="SETIT_011356mg"/>
</dbReference>
<reference evidence="2" key="1">
    <citation type="journal article" date="2012" name="Nat. Biotechnol.">
        <title>Reference genome sequence of the model plant Setaria.</title>
        <authorList>
            <person name="Bennetzen J.L."/>
            <person name="Schmutz J."/>
            <person name="Wang H."/>
            <person name="Percifield R."/>
            <person name="Hawkins J."/>
            <person name="Pontaroli A.C."/>
            <person name="Estep M."/>
            <person name="Feng L."/>
            <person name="Vaughn J.N."/>
            <person name="Grimwood J."/>
            <person name="Jenkins J."/>
            <person name="Barry K."/>
            <person name="Lindquist E."/>
            <person name="Hellsten U."/>
            <person name="Deshpande S."/>
            <person name="Wang X."/>
            <person name="Wu X."/>
            <person name="Mitros T."/>
            <person name="Triplett J."/>
            <person name="Yang X."/>
            <person name="Ye C.Y."/>
            <person name="Mauro-Herrera M."/>
            <person name="Wang L."/>
            <person name="Li P."/>
            <person name="Sharma M."/>
            <person name="Sharma R."/>
            <person name="Ronald P.C."/>
            <person name="Panaud O."/>
            <person name="Kellogg E.A."/>
            <person name="Brutnell T.P."/>
            <person name="Doust A.N."/>
            <person name="Tuskan G.A."/>
            <person name="Rokhsar D."/>
            <person name="Devos K.M."/>
        </authorList>
    </citation>
    <scope>NUCLEOTIDE SEQUENCE [LARGE SCALE GENOMIC DNA]</scope>
    <source>
        <strain evidence="2">cv. Yugu1</strain>
    </source>
</reference>
<reference evidence="1" key="2">
    <citation type="submission" date="2018-08" db="UniProtKB">
        <authorList>
            <consortium name="EnsemblPlants"/>
        </authorList>
    </citation>
    <scope>IDENTIFICATION</scope>
    <source>
        <strain evidence="1">Yugu1</strain>
    </source>
</reference>
<evidence type="ECO:0000313" key="1">
    <source>
        <dbReference type="EnsemblPlants" id="KQK99429"/>
    </source>
</evidence>
<sequence length="121" mass="13523">MPYSWKELAAIGSTINLSKFGTAVEERDEHGCSGRKWFRNKGGAGLPTNDTKQGAEVDGLKTEKDALLSFLYQALSKACFKACHSSRVCRMVRWSFSRSCSLAQQFEYSEFRTVGAIYAIH</sequence>
<keyword evidence="2" id="KW-1185">Reference proteome</keyword>
<dbReference type="HOGENOM" id="CLU_2042118_0_0_1"/>
<dbReference type="InParanoid" id="K3YAW4"/>
<organism evidence="1 2">
    <name type="scientific">Setaria italica</name>
    <name type="common">Foxtail millet</name>
    <name type="synonym">Panicum italicum</name>
    <dbReference type="NCBI Taxonomy" id="4555"/>
    <lineage>
        <taxon>Eukaryota</taxon>
        <taxon>Viridiplantae</taxon>
        <taxon>Streptophyta</taxon>
        <taxon>Embryophyta</taxon>
        <taxon>Tracheophyta</taxon>
        <taxon>Spermatophyta</taxon>
        <taxon>Magnoliopsida</taxon>
        <taxon>Liliopsida</taxon>
        <taxon>Poales</taxon>
        <taxon>Poaceae</taxon>
        <taxon>PACMAD clade</taxon>
        <taxon>Panicoideae</taxon>
        <taxon>Panicodae</taxon>
        <taxon>Paniceae</taxon>
        <taxon>Cenchrinae</taxon>
        <taxon>Setaria</taxon>
    </lineage>
</organism>
<dbReference type="AlphaFoldDB" id="K3YAW4"/>